<dbReference type="AlphaFoldDB" id="A0A1B1AHV5"/>
<keyword evidence="4" id="KW-1185">Reference proteome</keyword>
<evidence type="ECO:0000256" key="1">
    <source>
        <dbReference type="SAM" id="SignalP"/>
    </source>
</evidence>
<dbReference type="Proteomes" id="UP000092498">
    <property type="component" value="Chromosome"/>
</dbReference>
<feature type="domain" description="Surface-adhesin protein E-like" evidence="2">
    <location>
        <begin position="56"/>
        <end position="167"/>
    </location>
</feature>
<feature type="chain" id="PRO_5008518836" description="Surface-adhesin protein E-like domain-containing protein" evidence="1">
    <location>
        <begin position="22"/>
        <end position="169"/>
    </location>
</feature>
<dbReference type="KEGG" id="cbot:ATE48_09515"/>
<proteinExistence type="predicted"/>
<organism evidence="3 4">
    <name type="scientific">Candidatus Viadribacter manganicus</name>
    <dbReference type="NCBI Taxonomy" id="1759059"/>
    <lineage>
        <taxon>Bacteria</taxon>
        <taxon>Pseudomonadati</taxon>
        <taxon>Pseudomonadota</taxon>
        <taxon>Alphaproteobacteria</taxon>
        <taxon>Hyphomonadales</taxon>
        <taxon>Hyphomonadaceae</taxon>
        <taxon>Candidatus Viadribacter</taxon>
    </lineage>
</organism>
<protein>
    <recommendedName>
        <fullName evidence="2">Surface-adhesin protein E-like domain-containing protein</fullName>
    </recommendedName>
</protein>
<gene>
    <name evidence="3" type="ORF">ATE48_09515</name>
</gene>
<dbReference type="Pfam" id="PF16747">
    <property type="entry name" value="Adhesin_E"/>
    <property type="match status" value="1"/>
</dbReference>
<dbReference type="InParanoid" id="A0A1B1AHV5"/>
<sequence length="169" mass="18938">MHFFMRKLTALICLFTLAACGQPAAPQGGTPTAEAPAETTEAGTVEFGSTRNMPDWLLVLRTTEGGTVHFNQRTITRQNGLADIWLQVRYGHTQAWDASDESTERTIRFDVERMHYRFNCTDETFVIVERQIMGANEEVVARDEPQQIYRATPATGVARQMLPVACRGT</sequence>
<dbReference type="InterPro" id="IPR031939">
    <property type="entry name" value="Adhesin_E-like"/>
</dbReference>
<reference evidence="3 4" key="1">
    <citation type="submission" date="2015-11" db="EMBL/GenBank/DDBJ databases">
        <title>Whole-Genome Sequence of Candidatus Oderbacter manganicum from the National Park Lower Oder Valley, Germany.</title>
        <authorList>
            <person name="Braun B."/>
            <person name="Liere K."/>
            <person name="Szewzyk U."/>
        </authorList>
    </citation>
    <scope>NUCLEOTIDE SEQUENCE [LARGE SCALE GENOMIC DNA]</scope>
    <source>
        <strain evidence="3 4">OTSz_A_272</strain>
    </source>
</reference>
<evidence type="ECO:0000259" key="2">
    <source>
        <dbReference type="Pfam" id="PF16747"/>
    </source>
</evidence>
<name>A0A1B1AHV5_9PROT</name>
<feature type="signal peptide" evidence="1">
    <location>
        <begin position="1"/>
        <end position="21"/>
    </location>
</feature>
<dbReference type="EMBL" id="CP013244">
    <property type="protein sequence ID" value="ANP46139.1"/>
    <property type="molecule type" value="Genomic_DNA"/>
</dbReference>
<accession>A0A1B1AHV5</accession>
<dbReference type="STRING" id="1759059.ATE48_09515"/>
<dbReference type="PROSITE" id="PS51257">
    <property type="entry name" value="PROKAR_LIPOPROTEIN"/>
    <property type="match status" value="1"/>
</dbReference>
<evidence type="ECO:0000313" key="4">
    <source>
        <dbReference type="Proteomes" id="UP000092498"/>
    </source>
</evidence>
<keyword evidence="1" id="KW-0732">Signal</keyword>
<evidence type="ECO:0000313" key="3">
    <source>
        <dbReference type="EMBL" id="ANP46139.1"/>
    </source>
</evidence>